<dbReference type="AlphaFoldDB" id="D4LBB2"/>
<name>D4LBB2_RUMC1</name>
<proteinExistence type="predicted"/>
<dbReference type="EMBL" id="FP929052">
    <property type="protein sequence ID" value="CBL16907.1"/>
    <property type="molecule type" value="Genomic_DNA"/>
</dbReference>
<keyword evidence="2" id="KW-1185">Reference proteome</keyword>
<dbReference type="Proteomes" id="UP000007054">
    <property type="component" value="Chromosome"/>
</dbReference>
<gene>
    <name evidence="1" type="ordered locus">RUM_07050</name>
</gene>
<protein>
    <submittedName>
        <fullName evidence="1">Uncharacterized protein</fullName>
    </submittedName>
</protein>
<organism evidence="1 2">
    <name type="scientific">Ruminococcus champanellensis (strain DSM 18848 / JCM 17042 / KCTC 15320 / 18P13)</name>
    <dbReference type="NCBI Taxonomy" id="213810"/>
    <lineage>
        <taxon>Bacteria</taxon>
        <taxon>Bacillati</taxon>
        <taxon>Bacillota</taxon>
        <taxon>Clostridia</taxon>
        <taxon>Eubacteriales</taxon>
        <taxon>Oscillospiraceae</taxon>
        <taxon>Ruminococcus</taxon>
    </lineage>
</organism>
<evidence type="ECO:0000313" key="1">
    <source>
        <dbReference type="EMBL" id="CBL16907.1"/>
    </source>
</evidence>
<accession>D4LBB2</accession>
<evidence type="ECO:0000313" key="2">
    <source>
        <dbReference type="Proteomes" id="UP000007054"/>
    </source>
</evidence>
<reference evidence="1" key="2">
    <citation type="submission" date="2010-03" db="EMBL/GenBank/DDBJ databases">
        <authorList>
            <person name="Pajon A."/>
        </authorList>
    </citation>
    <scope>NUCLEOTIDE SEQUENCE</scope>
    <source>
        <strain evidence="1">Type strain: 18P13</strain>
    </source>
</reference>
<sequence length="52" mass="6208">MLMIPDPTGFPSRNFYSIAKVKRKMRNQENGSKTERMQEIEGYKLNFRHFAN</sequence>
<reference evidence="1" key="1">
    <citation type="submission" date="2010-03" db="EMBL/GenBank/DDBJ databases">
        <title>The genome sequence of Ruminococcus sp. 18P13.</title>
        <authorList>
            <consortium name="metaHIT consortium -- http://www.metahit.eu/"/>
            <person name="Pajon A."/>
            <person name="Turner K."/>
            <person name="Parkhill J."/>
            <person name="Bernalier A."/>
        </authorList>
    </citation>
    <scope>NUCLEOTIDE SEQUENCE [LARGE SCALE GENOMIC DNA]</scope>
    <source>
        <strain evidence="1">Type strain: 18P13</strain>
    </source>
</reference>
<dbReference type="KEGG" id="rch:RUM_07050"/>
<dbReference type="PATRIC" id="fig|213810.4.peg.599"/>
<dbReference type="HOGENOM" id="CLU_3084412_0_0_9"/>